<evidence type="ECO:0000313" key="4">
    <source>
        <dbReference type="Proteomes" id="UP000708208"/>
    </source>
</evidence>
<proteinExistence type="predicted"/>
<evidence type="ECO:0000256" key="2">
    <source>
        <dbReference type="SAM" id="SignalP"/>
    </source>
</evidence>
<sequence>MLKHLVVAALALMLLSTAMARGLDDTKLNQGESSPVENGQDGALTRLFFTNFRWPFFPLFTVTRSTTTTTTASTASTASSSPATTVAAGGR</sequence>
<evidence type="ECO:0000313" key="3">
    <source>
        <dbReference type="EMBL" id="CAG7727015.1"/>
    </source>
</evidence>
<name>A0A8J2KJH6_9HEXA</name>
<feature type="chain" id="PRO_5035295894" evidence="2">
    <location>
        <begin position="21"/>
        <end position="91"/>
    </location>
</feature>
<dbReference type="Proteomes" id="UP000708208">
    <property type="component" value="Unassembled WGS sequence"/>
</dbReference>
<protein>
    <submittedName>
        <fullName evidence="3">Uncharacterized protein</fullName>
    </submittedName>
</protein>
<organism evidence="3 4">
    <name type="scientific">Allacma fusca</name>
    <dbReference type="NCBI Taxonomy" id="39272"/>
    <lineage>
        <taxon>Eukaryota</taxon>
        <taxon>Metazoa</taxon>
        <taxon>Ecdysozoa</taxon>
        <taxon>Arthropoda</taxon>
        <taxon>Hexapoda</taxon>
        <taxon>Collembola</taxon>
        <taxon>Symphypleona</taxon>
        <taxon>Sminthuridae</taxon>
        <taxon>Allacma</taxon>
    </lineage>
</organism>
<dbReference type="EMBL" id="CAJVCH010143019">
    <property type="protein sequence ID" value="CAG7727015.1"/>
    <property type="molecule type" value="Genomic_DNA"/>
</dbReference>
<keyword evidence="4" id="KW-1185">Reference proteome</keyword>
<keyword evidence="2" id="KW-0732">Signal</keyword>
<comment type="caution">
    <text evidence="3">The sequence shown here is derived from an EMBL/GenBank/DDBJ whole genome shotgun (WGS) entry which is preliminary data.</text>
</comment>
<feature type="signal peptide" evidence="2">
    <location>
        <begin position="1"/>
        <end position="20"/>
    </location>
</feature>
<reference evidence="3" key="1">
    <citation type="submission" date="2021-06" db="EMBL/GenBank/DDBJ databases">
        <authorList>
            <person name="Hodson N. C."/>
            <person name="Mongue J. A."/>
            <person name="Jaron S. K."/>
        </authorList>
    </citation>
    <scope>NUCLEOTIDE SEQUENCE</scope>
</reference>
<dbReference type="AlphaFoldDB" id="A0A8J2KJH6"/>
<feature type="region of interest" description="Disordered" evidence="1">
    <location>
        <begin position="68"/>
        <end position="91"/>
    </location>
</feature>
<evidence type="ECO:0000256" key="1">
    <source>
        <dbReference type="SAM" id="MobiDB-lite"/>
    </source>
</evidence>
<accession>A0A8J2KJH6</accession>
<gene>
    <name evidence="3" type="ORF">AFUS01_LOCUS15886</name>
</gene>